<feature type="region of interest" description="Disordered" evidence="1">
    <location>
        <begin position="1"/>
        <end position="30"/>
    </location>
</feature>
<comment type="caution">
    <text evidence="2">The sequence shown here is derived from an EMBL/GenBank/DDBJ whole genome shotgun (WGS) entry which is preliminary data.</text>
</comment>
<gene>
    <name evidence="2" type="ORF">RRG08_060282</name>
</gene>
<organism evidence="2 3">
    <name type="scientific">Elysia crispata</name>
    <name type="common">lettuce slug</name>
    <dbReference type="NCBI Taxonomy" id="231223"/>
    <lineage>
        <taxon>Eukaryota</taxon>
        <taxon>Metazoa</taxon>
        <taxon>Spiralia</taxon>
        <taxon>Lophotrochozoa</taxon>
        <taxon>Mollusca</taxon>
        <taxon>Gastropoda</taxon>
        <taxon>Heterobranchia</taxon>
        <taxon>Euthyneura</taxon>
        <taxon>Panpulmonata</taxon>
        <taxon>Sacoglossa</taxon>
        <taxon>Placobranchoidea</taxon>
        <taxon>Plakobranchidae</taxon>
        <taxon>Elysia</taxon>
    </lineage>
</organism>
<dbReference type="AlphaFoldDB" id="A0AAE1DWS0"/>
<protein>
    <submittedName>
        <fullName evidence="2">Uncharacterized protein</fullName>
    </submittedName>
</protein>
<keyword evidence="3" id="KW-1185">Reference proteome</keyword>
<proteinExistence type="predicted"/>
<name>A0AAE1DWS0_9GAST</name>
<evidence type="ECO:0000313" key="2">
    <source>
        <dbReference type="EMBL" id="KAK3785220.1"/>
    </source>
</evidence>
<sequence>MVTTFGNPRTRLVVTGSHDLGSGKHHPTVGQLSKALTSTSTNLFVQKSKVLNLKRSRRQVLGEMCKSHNLGGYDIPSYEDE</sequence>
<accession>A0AAE1DWS0</accession>
<dbReference type="Proteomes" id="UP001283361">
    <property type="component" value="Unassembled WGS sequence"/>
</dbReference>
<evidence type="ECO:0000313" key="3">
    <source>
        <dbReference type="Proteomes" id="UP001283361"/>
    </source>
</evidence>
<reference evidence="2" key="1">
    <citation type="journal article" date="2023" name="G3 (Bethesda)">
        <title>A reference genome for the long-term kleptoplast-retaining sea slug Elysia crispata morphotype clarki.</title>
        <authorList>
            <person name="Eastman K.E."/>
            <person name="Pendleton A.L."/>
            <person name="Shaikh M.A."/>
            <person name="Suttiyut T."/>
            <person name="Ogas R."/>
            <person name="Tomko P."/>
            <person name="Gavelis G."/>
            <person name="Widhalm J.R."/>
            <person name="Wisecaver J.H."/>
        </authorList>
    </citation>
    <scope>NUCLEOTIDE SEQUENCE</scope>
    <source>
        <strain evidence="2">ECLA1</strain>
    </source>
</reference>
<dbReference type="EMBL" id="JAWDGP010002155">
    <property type="protein sequence ID" value="KAK3785220.1"/>
    <property type="molecule type" value="Genomic_DNA"/>
</dbReference>
<evidence type="ECO:0000256" key="1">
    <source>
        <dbReference type="SAM" id="MobiDB-lite"/>
    </source>
</evidence>